<dbReference type="InterPro" id="IPR017871">
    <property type="entry name" value="ABC_transporter-like_CS"/>
</dbReference>
<dbReference type="GO" id="GO:0016887">
    <property type="term" value="F:ATP hydrolysis activity"/>
    <property type="evidence" value="ECO:0007669"/>
    <property type="project" value="InterPro"/>
</dbReference>
<dbReference type="PANTHER" id="PTHR24220:SF86">
    <property type="entry name" value="ABC TRANSPORTER ABCH.1"/>
    <property type="match status" value="1"/>
</dbReference>
<evidence type="ECO:0000256" key="2">
    <source>
        <dbReference type="ARBA" id="ARBA00022741"/>
    </source>
</evidence>
<dbReference type="InterPro" id="IPR003439">
    <property type="entry name" value="ABC_transporter-like_ATP-bd"/>
</dbReference>
<keyword evidence="6" id="KW-1185">Reference proteome</keyword>
<dbReference type="InterPro" id="IPR017911">
    <property type="entry name" value="MacB-like_ATP-bd"/>
</dbReference>
<dbReference type="GO" id="GO:0005524">
    <property type="term" value="F:ATP binding"/>
    <property type="evidence" value="ECO:0007669"/>
    <property type="project" value="UniProtKB-KW"/>
</dbReference>
<protein>
    <submittedName>
        <fullName evidence="5">Putative ABC transport system ATP-binding protein</fullName>
    </submittedName>
</protein>
<name>A0A1G7Z217_9MICO</name>
<dbReference type="GO" id="GO:0005886">
    <property type="term" value="C:plasma membrane"/>
    <property type="evidence" value="ECO:0007669"/>
    <property type="project" value="TreeGrafter"/>
</dbReference>
<dbReference type="STRING" id="370764.SAMN04489810_1929"/>
<proteinExistence type="predicted"/>
<evidence type="ECO:0000313" key="5">
    <source>
        <dbReference type="EMBL" id="SDH02832.1"/>
    </source>
</evidence>
<dbReference type="SUPFAM" id="SSF52540">
    <property type="entry name" value="P-loop containing nucleoside triphosphate hydrolases"/>
    <property type="match status" value="1"/>
</dbReference>
<dbReference type="FunFam" id="3.40.50.300:FF:000032">
    <property type="entry name" value="Export ABC transporter ATP-binding protein"/>
    <property type="match status" value="1"/>
</dbReference>
<dbReference type="GO" id="GO:0022857">
    <property type="term" value="F:transmembrane transporter activity"/>
    <property type="evidence" value="ECO:0007669"/>
    <property type="project" value="UniProtKB-ARBA"/>
</dbReference>
<keyword evidence="3 5" id="KW-0067">ATP-binding</keyword>
<evidence type="ECO:0000256" key="1">
    <source>
        <dbReference type="ARBA" id="ARBA00022448"/>
    </source>
</evidence>
<accession>A0A1G7Z217</accession>
<evidence type="ECO:0000313" key="6">
    <source>
        <dbReference type="Proteomes" id="UP000199009"/>
    </source>
</evidence>
<dbReference type="GO" id="GO:0098796">
    <property type="term" value="C:membrane protein complex"/>
    <property type="evidence" value="ECO:0007669"/>
    <property type="project" value="UniProtKB-ARBA"/>
</dbReference>
<sequence length="241" mass="25762">MVIIDAQQDAAAGAPLEPIYRLAGVTRNYQQKGRLVKALAGVDLDIAAGDFVTIQGPTGGGKSTLLQILGALDRPSTGSVVLGGTDIAGASNAELGMVRAHEIGFVFQGFNLIPTLSAHENVDMALEPLGLAEDERAARVREALEHVGLADRADHRPGELSGGQQQRVAIARAIVKRPRVLLADEPTGNLDESMRDEILAVLERLHAEGLTLIVVTHDSAVARRARRRLRLEKGTVRDITR</sequence>
<dbReference type="EMBL" id="LT629692">
    <property type="protein sequence ID" value="SDH02832.1"/>
    <property type="molecule type" value="Genomic_DNA"/>
</dbReference>
<dbReference type="SMART" id="SM00382">
    <property type="entry name" value="AAA"/>
    <property type="match status" value="1"/>
</dbReference>
<reference evidence="5 6" key="1">
    <citation type="submission" date="2016-10" db="EMBL/GenBank/DDBJ databases">
        <authorList>
            <person name="de Groot N.N."/>
        </authorList>
    </citation>
    <scope>NUCLEOTIDE SEQUENCE [LARGE SCALE GENOMIC DNA]</scope>
    <source>
        <strain evidence="5 6">DSM 23142</strain>
    </source>
</reference>
<dbReference type="PROSITE" id="PS00211">
    <property type="entry name" value="ABC_TRANSPORTER_1"/>
    <property type="match status" value="1"/>
</dbReference>
<dbReference type="Pfam" id="PF00005">
    <property type="entry name" value="ABC_tran"/>
    <property type="match status" value="1"/>
</dbReference>
<organism evidence="5 6">
    <name type="scientific">Microbacterium pygmaeum</name>
    <dbReference type="NCBI Taxonomy" id="370764"/>
    <lineage>
        <taxon>Bacteria</taxon>
        <taxon>Bacillati</taxon>
        <taxon>Actinomycetota</taxon>
        <taxon>Actinomycetes</taxon>
        <taxon>Micrococcales</taxon>
        <taxon>Microbacteriaceae</taxon>
        <taxon>Microbacterium</taxon>
    </lineage>
</organism>
<evidence type="ECO:0000259" key="4">
    <source>
        <dbReference type="PROSITE" id="PS50893"/>
    </source>
</evidence>
<dbReference type="AlphaFoldDB" id="A0A1G7Z217"/>
<dbReference type="InterPro" id="IPR015854">
    <property type="entry name" value="ABC_transpr_LolD-like"/>
</dbReference>
<dbReference type="PANTHER" id="PTHR24220">
    <property type="entry name" value="IMPORT ATP-BINDING PROTEIN"/>
    <property type="match status" value="1"/>
</dbReference>
<dbReference type="InterPro" id="IPR027417">
    <property type="entry name" value="P-loop_NTPase"/>
</dbReference>
<keyword evidence="1" id="KW-0813">Transport</keyword>
<keyword evidence="2" id="KW-0547">Nucleotide-binding</keyword>
<dbReference type="InterPro" id="IPR003593">
    <property type="entry name" value="AAA+_ATPase"/>
</dbReference>
<gene>
    <name evidence="5" type="ORF">SAMN04489810_1929</name>
</gene>
<dbReference type="PROSITE" id="PS50893">
    <property type="entry name" value="ABC_TRANSPORTER_2"/>
    <property type="match status" value="1"/>
</dbReference>
<dbReference type="Proteomes" id="UP000199009">
    <property type="component" value="Chromosome I"/>
</dbReference>
<dbReference type="CDD" id="cd03255">
    <property type="entry name" value="ABC_MJ0796_LolCDE_FtsE"/>
    <property type="match status" value="1"/>
</dbReference>
<feature type="domain" description="ABC transporter" evidence="4">
    <location>
        <begin position="20"/>
        <end position="239"/>
    </location>
</feature>
<dbReference type="RefSeq" id="WP_172825684.1">
    <property type="nucleotide sequence ID" value="NZ_LT629692.1"/>
</dbReference>
<dbReference type="Gene3D" id="3.40.50.300">
    <property type="entry name" value="P-loop containing nucleotide triphosphate hydrolases"/>
    <property type="match status" value="1"/>
</dbReference>
<evidence type="ECO:0000256" key="3">
    <source>
        <dbReference type="ARBA" id="ARBA00022840"/>
    </source>
</evidence>